<proteinExistence type="predicted"/>
<organism evidence="1 2">
    <name type="scientific">Gulo gulo</name>
    <name type="common">Wolverine</name>
    <name type="synonym">Gluton</name>
    <dbReference type="NCBI Taxonomy" id="48420"/>
    <lineage>
        <taxon>Eukaryota</taxon>
        <taxon>Metazoa</taxon>
        <taxon>Chordata</taxon>
        <taxon>Craniata</taxon>
        <taxon>Vertebrata</taxon>
        <taxon>Euteleostomi</taxon>
        <taxon>Mammalia</taxon>
        <taxon>Eutheria</taxon>
        <taxon>Laurasiatheria</taxon>
        <taxon>Carnivora</taxon>
        <taxon>Caniformia</taxon>
        <taxon>Musteloidea</taxon>
        <taxon>Mustelidae</taxon>
        <taxon>Guloninae</taxon>
        <taxon>Gulo</taxon>
    </lineage>
</organism>
<keyword evidence="2" id="KW-1185">Reference proteome</keyword>
<accession>A0A9X9LQF7</accession>
<dbReference type="AlphaFoldDB" id="A0A9X9LQF7"/>
<reference evidence="1 2" key="1">
    <citation type="submission" date="2018-10" db="EMBL/GenBank/DDBJ databases">
        <authorList>
            <person name="Ekblom R."/>
            <person name="Jareborg N."/>
        </authorList>
    </citation>
    <scope>NUCLEOTIDE SEQUENCE [LARGE SCALE GENOMIC DNA]</scope>
    <source>
        <tissue evidence="1">Muscle</tissue>
    </source>
</reference>
<evidence type="ECO:0000313" key="1">
    <source>
        <dbReference type="EMBL" id="VCW79144.1"/>
    </source>
</evidence>
<name>A0A9X9LQF7_GULGU</name>
<dbReference type="Proteomes" id="UP000269945">
    <property type="component" value="Unassembled WGS sequence"/>
</dbReference>
<dbReference type="EMBL" id="CYRY02011431">
    <property type="protein sequence ID" value="VCW79144.1"/>
    <property type="molecule type" value="Genomic_DNA"/>
</dbReference>
<sequence>MLCLRLNAGRTEIAFHRAPAELGSRLRRVSVSQLLL</sequence>
<gene>
    <name evidence="1" type="ORF">BN2614_LOCUS1</name>
</gene>
<protein>
    <submittedName>
        <fullName evidence="1">Uncharacterized protein</fullName>
    </submittedName>
</protein>
<comment type="caution">
    <text evidence="1">The sequence shown here is derived from an EMBL/GenBank/DDBJ whole genome shotgun (WGS) entry which is preliminary data.</text>
</comment>
<evidence type="ECO:0000313" key="2">
    <source>
        <dbReference type="Proteomes" id="UP000269945"/>
    </source>
</evidence>